<dbReference type="AlphaFoldDB" id="A0A9E2L1F3"/>
<dbReference type="Proteomes" id="UP000823914">
    <property type="component" value="Unassembled WGS sequence"/>
</dbReference>
<evidence type="ECO:0000256" key="1">
    <source>
        <dbReference type="ARBA" id="ARBA00004442"/>
    </source>
</evidence>
<accession>A0A9E2L1F3</accession>
<comment type="similarity">
    <text evidence="2">Belongs to the outer membrane factor (OMF) (TC 1.B.17) family.</text>
</comment>
<keyword evidence="3" id="KW-0813">Transport</keyword>
<dbReference type="EMBL" id="JAHLFV010000012">
    <property type="protein sequence ID" value="MBU3849043.1"/>
    <property type="molecule type" value="Genomic_DNA"/>
</dbReference>
<dbReference type="SUPFAM" id="SSF56954">
    <property type="entry name" value="Outer membrane efflux proteins (OEP)"/>
    <property type="match status" value="1"/>
</dbReference>
<organism evidence="8 9">
    <name type="scientific">Candidatus Treponema excrementipullorum</name>
    <dbReference type="NCBI Taxonomy" id="2838768"/>
    <lineage>
        <taxon>Bacteria</taxon>
        <taxon>Pseudomonadati</taxon>
        <taxon>Spirochaetota</taxon>
        <taxon>Spirochaetia</taxon>
        <taxon>Spirochaetales</taxon>
        <taxon>Treponemataceae</taxon>
        <taxon>Treponema</taxon>
    </lineage>
</organism>
<evidence type="ECO:0000256" key="3">
    <source>
        <dbReference type="ARBA" id="ARBA00022448"/>
    </source>
</evidence>
<sequence>MTAEEPVVRLTIEQAVDYARENSKTLQSSAIDLEIKKRASSYSWNQFMPSVQVTGTMSRKNEVTQMSISIPGYPMPPQPDPTEADHWTAVGSVSVSWNFSAAMIESIRLAKRDYEAGLISWDQTLRQTELQIEKLFYGLLLQEESLKIQQDSLENARLRMEQARINYLNGLIPELSYIQAQVSYQNMKPSVMKQEQLLKQQLDMFGFLIGLPAGTKIELEGAIEPPRIELVAQDLVDISMENNPDILLLNKNLEILKLTYSMQNLQTYIPSLSLSWGFQPVVSDIQENWIDNYTDGGSFSATLVWNLTNMLPFSANQQKAKDTKDNIRKMELSLETLKENTALNIRTQIDNLNQAWANIEAASGNITLAQKSYDMNVTSYQNGTRELLDVKDAESQLNQAKLGLINSKYEYLTGLLDLEYSLNIDLIN</sequence>
<evidence type="ECO:0000256" key="7">
    <source>
        <dbReference type="ARBA" id="ARBA00023237"/>
    </source>
</evidence>
<keyword evidence="5" id="KW-0812">Transmembrane</keyword>
<dbReference type="Pfam" id="PF02321">
    <property type="entry name" value="OEP"/>
    <property type="match status" value="2"/>
</dbReference>
<comment type="subcellular location">
    <subcellularLocation>
        <location evidence="1">Cell outer membrane</location>
    </subcellularLocation>
</comment>
<name>A0A9E2L1F3_9SPIR</name>
<evidence type="ECO:0000256" key="4">
    <source>
        <dbReference type="ARBA" id="ARBA00022452"/>
    </source>
</evidence>
<reference evidence="8" key="2">
    <citation type="submission" date="2021-04" db="EMBL/GenBank/DDBJ databases">
        <authorList>
            <person name="Gilroy R."/>
        </authorList>
    </citation>
    <scope>NUCLEOTIDE SEQUENCE</scope>
    <source>
        <strain evidence="8">Gambia15-2214</strain>
    </source>
</reference>
<evidence type="ECO:0000256" key="6">
    <source>
        <dbReference type="ARBA" id="ARBA00023136"/>
    </source>
</evidence>
<dbReference type="GO" id="GO:0009279">
    <property type="term" value="C:cell outer membrane"/>
    <property type="evidence" value="ECO:0007669"/>
    <property type="project" value="UniProtKB-SubCell"/>
</dbReference>
<keyword evidence="6" id="KW-0472">Membrane</keyword>
<evidence type="ECO:0000256" key="5">
    <source>
        <dbReference type="ARBA" id="ARBA00022692"/>
    </source>
</evidence>
<dbReference type="GO" id="GO:0015562">
    <property type="term" value="F:efflux transmembrane transporter activity"/>
    <property type="evidence" value="ECO:0007669"/>
    <property type="project" value="InterPro"/>
</dbReference>
<gene>
    <name evidence="8" type="ORF">IAA16_00580</name>
</gene>
<dbReference type="GO" id="GO:1990281">
    <property type="term" value="C:efflux pump complex"/>
    <property type="evidence" value="ECO:0007669"/>
    <property type="project" value="TreeGrafter"/>
</dbReference>
<dbReference type="InterPro" id="IPR051906">
    <property type="entry name" value="TolC-like"/>
</dbReference>
<dbReference type="Gene3D" id="1.20.1600.10">
    <property type="entry name" value="Outer membrane efflux proteins (OEP)"/>
    <property type="match status" value="1"/>
</dbReference>
<keyword evidence="4" id="KW-1134">Transmembrane beta strand</keyword>
<evidence type="ECO:0000313" key="8">
    <source>
        <dbReference type="EMBL" id="MBU3849043.1"/>
    </source>
</evidence>
<comment type="caution">
    <text evidence="8">The sequence shown here is derived from an EMBL/GenBank/DDBJ whole genome shotgun (WGS) entry which is preliminary data.</text>
</comment>
<evidence type="ECO:0000256" key="2">
    <source>
        <dbReference type="ARBA" id="ARBA00007613"/>
    </source>
</evidence>
<dbReference type="PANTHER" id="PTHR30026:SF20">
    <property type="entry name" value="OUTER MEMBRANE PROTEIN TOLC"/>
    <property type="match status" value="1"/>
</dbReference>
<dbReference type="GO" id="GO:0015288">
    <property type="term" value="F:porin activity"/>
    <property type="evidence" value="ECO:0007669"/>
    <property type="project" value="TreeGrafter"/>
</dbReference>
<proteinExistence type="inferred from homology"/>
<keyword evidence="7" id="KW-0998">Cell outer membrane</keyword>
<reference evidence="8" key="1">
    <citation type="journal article" date="2021" name="PeerJ">
        <title>Extensive microbial diversity within the chicken gut microbiome revealed by metagenomics and culture.</title>
        <authorList>
            <person name="Gilroy R."/>
            <person name="Ravi A."/>
            <person name="Getino M."/>
            <person name="Pursley I."/>
            <person name="Horton D.L."/>
            <person name="Alikhan N.F."/>
            <person name="Baker D."/>
            <person name="Gharbi K."/>
            <person name="Hall N."/>
            <person name="Watson M."/>
            <person name="Adriaenssens E.M."/>
            <person name="Foster-Nyarko E."/>
            <person name="Jarju S."/>
            <person name="Secka A."/>
            <person name="Antonio M."/>
            <person name="Oren A."/>
            <person name="Chaudhuri R.R."/>
            <person name="La Ragione R."/>
            <person name="Hildebrand F."/>
            <person name="Pallen M.J."/>
        </authorList>
    </citation>
    <scope>NUCLEOTIDE SEQUENCE</scope>
    <source>
        <strain evidence="8">Gambia15-2214</strain>
    </source>
</reference>
<protein>
    <submittedName>
        <fullName evidence="8">TolC family protein</fullName>
    </submittedName>
</protein>
<dbReference type="InterPro" id="IPR003423">
    <property type="entry name" value="OMP_efflux"/>
</dbReference>
<evidence type="ECO:0000313" key="9">
    <source>
        <dbReference type="Proteomes" id="UP000823914"/>
    </source>
</evidence>
<dbReference type="PANTHER" id="PTHR30026">
    <property type="entry name" value="OUTER MEMBRANE PROTEIN TOLC"/>
    <property type="match status" value="1"/>
</dbReference>